<evidence type="ECO:0000256" key="4">
    <source>
        <dbReference type="ARBA" id="ARBA00009524"/>
    </source>
</evidence>
<dbReference type="Gene3D" id="3.40.50.10260">
    <property type="entry name" value="YjeF N-terminal domain"/>
    <property type="match status" value="1"/>
</dbReference>
<name>A0A4U1BJL8_9GAMM</name>
<evidence type="ECO:0000256" key="18">
    <source>
        <dbReference type="HAMAP-Rule" id="MF_01966"/>
    </source>
</evidence>
<dbReference type="GO" id="GO:0052856">
    <property type="term" value="F:NAD(P)HX epimerase activity"/>
    <property type="evidence" value="ECO:0007669"/>
    <property type="project" value="UniProtKB-UniRule"/>
</dbReference>
<accession>A0A4U1BJL8</accession>
<comment type="similarity">
    <text evidence="4 19">In the C-terminal section; belongs to the NnrD/CARKD family.</text>
</comment>
<evidence type="ECO:0000256" key="17">
    <source>
        <dbReference type="HAMAP-Rule" id="MF_01965"/>
    </source>
</evidence>
<evidence type="ECO:0000256" key="8">
    <source>
        <dbReference type="ARBA" id="ARBA00022857"/>
    </source>
</evidence>
<keyword evidence="9 18" id="KW-0630">Potassium</keyword>
<dbReference type="PROSITE" id="PS51385">
    <property type="entry name" value="YJEF_N"/>
    <property type="match status" value="1"/>
</dbReference>
<dbReference type="GO" id="GO:0052855">
    <property type="term" value="F:ADP-dependent NAD(P)H-hydrate dehydratase activity"/>
    <property type="evidence" value="ECO:0007669"/>
    <property type="project" value="UniProtKB-UniRule"/>
</dbReference>
<organism evidence="22 23">
    <name type="scientific">Ferrimonas sediminicola</name>
    <dbReference type="NCBI Taxonomy" id="2569538"/>
    <lineage>
        <taxon>Bacteria</taxon>
        <taxon>Pseudomonadati</taxon>
        <taxon>Pseudomonadota</taxon>
        <taxon>Gammaproteobacteria</taxon>
        <taxon>Alteromonadales</taxon>
        <taxon>Ferrimonadaceae</taxon>
        <taxon>Ferrimonas</taxon>
    </lineage>
</organism>
<feature type="binding site" evidence="17">
    <location>
        <begin position="410"/>
        <end position="414"/>
    </location>
    <ligand>
        <name>AMP</name>
        <dbReference type="ChEBI" id="CHEBI:456215"/>
    </ligand>
</feature>
<keyword evidence="8 17" id="KW-0521">NADP</keyword>
<keyword evidence="6 17" id="KW-0547">Nucleotide-binding</keyword>
<feature type="binding site" evidence="17">
    <location>
        <position position="327"/>
    </location>
    <ligand>
        <name>(6S)-NADPHX</name>
        <dbReference type="ChEBI" id="CHEBI:64076"/>
    </ligand>
</feature>
<keyword evidence="13" id="KW-0511">Multifunctional enzyme</keyword>
<dbReference type="InterPro" id="IPR017953">
    <property type="entry name" value="Carbohydrate_kinase_pred_CS"/>
</dbReference>
<evidence type="ECO:0000313" key="22">
    <source>
        <dbReference type="EMBL" id="TKB51375.1"/>
    </source>
</evidence>
<feature type="binding site" evidence="18">
    <location>
        <begin position="134"/>
        <end position="140"/>
    </location>
    <ligand>
        <name>(6S)-NADPHX</name>
        <dbReference type="ChEBI" id="CHEBI:64076"/>
    </ligand>
</feature>
<dbReference type="GO" id="GO:0110051">
    <property type="term" value="P:metabolite repair"/>
    <property type="evidence" value="ECO:0007669"/>
    <property type="project" value="TreeGrafter"/>
</dbReference>
<evidence type="ECO:0000256" key="12">
    <source>
        <dbReference type="ARBA" id="ARBA00023239"/>
    </source>
</evidence>
<evidence type="ECO:0000256" key="13">
    <source>
        <dbReference type="ARBA" id="ARBA00023268"/>
    </source>
</evidence>
<dbReference type="AlphaFoldDB" id="A0A4U1BJL8"/>
<dbReference type="EMBL" id="SWCI01000001">
    <property type="protein sequence ID" value="TKB51375.1"/>
    <property type="molecule type" value="Genomic_DNA"/>
</dbReference>
<evidence type="ECO:0000256" key="2">
    <source>
        <dbReference type="ARBA" id="ARBA00000909"/>
    </source>
</evidence>
<dbReference type="SUPFAM" id="SSF53613">
    <property type="entry name" value="Ribokinase-like"/>
    <property type="match status" value="1"/>
</dbReference>
<keyword evidence="12 17" id="KW-0456">Lyase</keyword>
<keyword evidence="11 18" id="KW-0413">Isomerase</keyword>
<dbReference type="NCBIfam" id="TIGR00196">
    <property type="entry name" value="yjeF_cterm"/>
    <property type="match status" value="1"/>
</dbReference>
<evidence type="ECO:0000256" key="15">
    <source>
        <dbReference type="ARBA" id="ARBA00048238"/>
    </source>
</evidence>
<keyword evidence="10 17" id="KW-0520">NAD</keyword>
<dbReference type="PANTHER" id="PTHR12592:SF0">
    <property type="entry name" value="ATP-DEPENDENT (S)-NAD(P)H-HYDRATE DEHYDRATASE"/>
    <property type="match status" value="1"/>
</dbReference>
<dbReference type="CDD" id="cd01171">
    <property type="entry name" value="YXKO-related"/>
    <property type="match status" value="1"/>
</dbReference>
<evidence type="ECO:0000313" key="23">
    <source>
        <dbReference type="Proteomes" id="UP000305674"/>
    </source>
</evidence>
<dbReference type="Pfam" id="PF03853">
    <property type="entry name" value="YjeF_N"/>
    <property type="match status" value="1"/>
</dbReference>
<feature type="binding site" evidence="18">
    <location>
        <position position="166"/>
    </location>
    <ligand>
        <name>K(+)</name>
        <dbReference type="ChEBI" id="CHEBI:29103"/>
    </ligand>
</feature>
<dbReference type="GO" id="GO:0046496">
    <property type="term" value="P:nicotinamide nucleotide metabolic process"/>
    <property type="evidence" value="ECO:0007669"/>
    <property type="project" value="UniProtKB-UniRule"/>
</dbReference>
<evidence type="ECO:0000256" key="1">
    <source>
        <dbReference type="ARBA" id="ARBA00000013"/>
    </source>
</evidence>
<comment type="function">
    <text evidence="17">Catalyzes the dehydration of the S-form of NAD(P)HX at the expense of ADP, which is converted to AMP. Together with NAD(P)HX epimerase, which catalyzes the epimerization of the S- and R-forms, the enzyme allows the repair of both epimers of NAD(P)HX, a damaged form of NAD(P)H that is a result of enzymatic or heat-dependent hydration.</text>
</comment>
<proteinExistence type="inferred from homology"/>
<comment type="catalytic activity">
    <reaction evidence="2 18 19">
        <text>(6R)-NADPHX = (6S)-NADPHX</text>
        <dbReference type="Rhea" id="RHEA:32227"/>
        <dbReference type="ChEBI" id="CHEBI:64076"/>
        <dbReference type="ChEBI" id="CHEBI:64077"/>
        <dbReference type="EC" id="5.1.99.6"/>
    </reaction>
</comment>
<comment type="function">
    <text evidence="18">Catalyzes the epimerization of the S- and R-forms of NAD(P)HX, a damaged form of NAD(P)H that is a result of enzymatic or heat-dependent hydration. This is a prerequisite for the S-specific NAD(P)H-hydrate dehydratase to allow the repair of both epimers of NAD(P)HX.</text>
</comment>
<dbReference type="GO" id="GO:0005524">
    <property type="term" value="F:ATP binding"/>
    <property type="evidence" value="ECO:0007669"/>
    <property type="project" value="UniProtKB-UniRule"/>
</dbReference>
<comment type="similarity">
    <text evidence="18">Belongs to the NnrE/AIBP family.</text>
</comment>
<dbReference type="InterPro" id="IPR000631">
    <property type="entry name" value="CARKD"/>
</dbReference>
<keyword evidence="23" id="KW-1185">Reference proteome</keyword>
<comment type="subunit">
    <text evidence="17">Homotetramer.</text>
</comment>
<dbReference type="InterPro" id="IPR004443">
    <property type="entry name" value="YjeF_N_dom"/>
</dbReference>
<comment type="catalytic activity">
    <reaction evidence="15 17 19">
        <text>(6S)-NADHX + ADP = AMP + phosphate + NADH + H(+)</text>
        <dbReference type="Rhea" id="RHEA:32223"/>
        <dbReference type="ChEBI" id="CHEBI:15378"/>
        <dbReference type="ChEBI" id="CHEBI:43474"/>
        <dbReference type="ChEBI" id="CHEBI:57945"/>
        <dbReference type="ChEBI" id="CHEBI:64074"/>
        <dbReference type="ChEBI" id="CHEBI:456215"/>
        <dbReference type="ChEBI" id="CHEBI:456216"/>
        <dbReference type="EC" id="4.2.1.136"/>
    </reaction>
</comment>
<comment type="similarity">
    <text evidence="17">Belongs to the NnrD/CARKD family.</text>
</comment>
<evidence type="ECO:0000256" key="7">
    <source>
        <dbReference type="ARBA" id="ARBA00022840"/>
    </source>
</evidence>
<dbReference type="EC" id="4.2.1.136" evidence="19"/>
<evidence type="ECO:0000256" key="3">
    <source>
        <dbReference type="ARBA" id="ARBA00006001"/>
    </source>
</evidence>
<evidence type="ECO:0000256" key="11">
    <source>
        <dbReference type="ARBA" id="ARBA00023235"/>
    </source>
</evidence>
<gene>
    <name evidence="17" type="primary">nnrD</name>
    <name evidence="18" type="synonym">nnrE</name>
    <name evidence="22" type="ORF">FCL40_02145</name>
</gene>
<dbReference type="InterPro" id="IPR030677">
    <property type="entry name" value="Nnr"/>
</dbReference>
<evidence type="ECO:0000256" key="6">
    <source>
        <dbReference type="ARBA" id="ARBA00022741"/>
    </source>
</evidence>
<feature type="domain" description="YjeF C-terminal" evidence="20">
    <location>
        <begin position="230"/>
        <end position="497"/>
    </location>
</feature>
<protein>
    <recommendedName>
        <fullName evidence="19">Bifunctional NAD(P)H-hydrate repair enzyme</fullName>
    </recommendedName>
    <alternativeName>
        <fullName evidence="19">Nicotinamide nucleotide repair protein</fullName>
    </alternativeName>
    <domain>
        <recommendedName>
            <fullName evidence="19">ADP-dependent (S)-NAD(P)H-hydrate dehydratase</fullName>
            <ecNumber evidence="19">4.2.1.136</ecNumber>
        </recommendedName>
        <alternativeName>
            <fullName evidence="19">ADP-dependent NAD(P)HX dehydratase</fullName>
        </alternativeName>
    </domain>
    <domain>
        <recommendedName>
            <fullName evidence="19">NAD(P)H-hydrate epimerase</fullName>
            <ecNumber evidence="19">5.1.99.6</ecNumber>
        </recommendedName>
    </domain>
</protein>
<comment type="function">
    <text evidence="14 19">Bifunctional enzyme that catalyzes the epimerization of the S- and R-forms of NAD(P)HX and the dehydration of the S-form of NAD(P)HX at the expense of ADP, which is converted to AMP. This allows the repair of both epimers of NAD(P)HX, a damaged form of NAD(P)H that is a result of enzymatic or heat-dependent hydration.</text>
</comment>
<comment type="similarity">
    <text evidence="3 19">In the N-terminal section; belongs to the NnrE/AIBP family.</text>
</comment>
<comment type="cofactor">
    <cofactor evidence="18 19">
        <name>K(+)</name>
        <dbReference type="ChEBI" id="CHEBI:29103"/>
    </cofactor>
    <text evidence="18 19">Binds 1 potassium ion per subunit.</text>
</comment>
<dbReference type="FunFam" id="3.40.1190.20:FF:000017">
    <property type="entry name" value="Multifunctional fusion protein"/>
    <property type="match status" value="1"/>
</dbReference>
<feature type="binding site" evidence="18">
    <location>
        <position position="67"/>
    </location>
    <ligand>
        <name>K(+)</name>
        <dbReference type="ChEBI" id="CHEBI:29103"/>
    </ligand>
</feature>
<dbReference type="EC" id="5.1.99.6" evidence="19"/>
<evidence type="ECO:0000256" key="9">
    <source>
        <dbReference type="ARBA" id="ARBA00022958"/>
    </source>
</evidence>
<feature type="binding site" evidence="17">
    <location>
        <position position="373"/>
    </location>
    <ligand>
        <name>(6S)-NADPHX</name>
        <dbReference type="ChEBI" id="CHEBI:64076"/>
    </ligand>
</feature>
<feature type="binding site" evidence="18">
    <location>
        <position position="130"/>
    </location>
    <ligand>
        <name>K(+)</name>
        <dbReference type="ChEBI" id="CHEBI:29103"/>
    </ligand>
</feature>
<dbReference type="HAMAP" id="MF_01965">
    <property type="entry name" value="NADHX_dehydratase"/>
    <property type="match status" value="1"/>
</dbReference>
<feature type="binding site" evidence="17">
    <location>
        <position position="439"/>
    </location>
    <ligand>
        <name>(6S)-NADPHX</name>
        <dbReference type="ChEBI" id="CHEBI:64076"/>
    </ligand>
</feature>
<feature type="binding site" evidence="17">
    <location>
        <position position="438"/>
    </location>
    <ligand>
        <name>AMP</name>
        <dbReference type="ChEBI" id="CHEBI:456215"/>
    </ligand>
</feature>
<dbReference type="RefSeq" id="WP_136850874.1">
    <property type="nucleotide sequence ID" value="NZ_SWCI01000001.1"/>
</dbReference>
<feature type="binding site" evidence="17">
    <location>
        <position position="265"/>
    </location>
    <ligand>
        <name>(6S)-NADPHX</name>
        <dbReference type="ChEBI" id="CHEBI:64076"/>
    </ligand>
</feature>
<dbReference type="Pfam" id="PF01256">
    <property type="entry name" value="Carb_kinase"/>
    <property type="match status" value="1"/>
</dbReference>
<dbReference type="HAMAP" id="MF_01966">
    <property type="entry name" value="NADHX_epimerase"/>
    <property type="match status" value="1"/>
</dbReference>
<dbReference type="SUPFAM" id="SSF64153">
    <property type="entry name" value="YjeF N-terminal domain-like"/>
    <property type="match status" value="1"/>
</dbReference>
<evidence type="ECO:0000256" key="14">
    <source>
        <dbReference type="ARBA" id="ARBA00025153"/>
    </source>
</evidence>
<dbReference type="PROSITE" id="PS51383">
    <property type="entry name" value="YJEF_C_3"/>
    <property type="match status" value="1"/>
</dbReference>
<dbReference type="GO" id="GO:0046872">
    <property type="term" value="F:metal ion binding"/>
    <property type="evidence" value="ECO:0007669"/>
    <property type="project" value="UniProtKB-UniRule"/>
</dbReference>
<evidence type="ECO:0000256" key="5">
    <source>
        <dbReference type="ARBA" id="ARBA00022723"/>
    </source>
</evidence>
<feature type="domain" description="YjeF N-terminal" evidence="21">
    <location>
        <begin position="18"/>
        <end position="220"/>
    </location>
</feature>
<keyword evidence="7 17" id="KW-0067">ATP-binding</keyword>
<comment type="caution">
    <text evidence="22">The sequence shown here is derived from an EMBL/GenBank/DDBJ whole genome shotgun (WGS) entry which is preliminary data.</text>
</comment>
<comment type="caution">
    <text evidence="18">Lacks conserved residue(s) required for the propagation of feature annotation.</text>
</comment>
<reference evidence="22 23" key="1">
    <citation type="submission" date="2019-04" db="EMBL/GenBank/DDBJ databases">
        <authorList>
            <person name="Hwang J.C."/>
        </authorList>
    </citation>
    <scope>NUCLEOTIDE SEQUENCE [LARGE SCALE GENOMIC DNA]</scope>
    <source>
        <strain evidence="22 23">IMCC35001</strain>
    </source>
</reference>
<evidence type="ECO:0000256" key="10">
    <source>
        <dbReference type="ARBA" id="ARBA00023027"/>
    </source>
</evidence>
<comment type="catalytic activity">
    <reaction evidence="16 17 19">
        <text>(6S)-NADPHX + ADP = AMP + phosphate + NADPH + H(+)</text>
        <dbReference type="Rhea" id="RHEA:32235"/>
        <dbReference type="ChEBI" id="CHEBI:15378"/>
        <dbReference type="ChEBI" id="CHEBI:43474"/>
        <dbReference type="ChEBI" id="CHEBI:57783"/>
        <dbReference type="ChEBI" id="CHEBI:64076"/>
        <dbReference type="ChEBI" id="CHEBI:456215"/>
        <dbReference type="ChEBI" id="CHEBI:456216"/>
        <dbReference type="EC" id="4.2.1.136"/>
    </reaction>
</comment>
<dbReference type="InterPro" id="IPR036652">
    <property type="entry name" value="YjeF_N_dom_sf"/>
</dbReference>
<comment type="cofactor">
    <cofactor evidence="17">
        <name>Mg(2+)</name>
        <dbReference type="ChEBI" id="CHEBI:18420"/>
    </cofactor>
</comment>
<evidence type="ECO:0000256" key="16">
    <source>
        <dbReference type="ARBA" id="ARBA00049209"/>
    </source>
</evidence>
<keyword evidence="5 18" id="KW-0479">Metal-binding</keyword>
<dbReference type="NCBIfam" id="TIGR00197">
    <property type="entry name" value="yjeF_nterm"/>
    <property type="match status" value="1"/>
</dbReference>
<sequence length="498" mass="52894">MRKATAALPSTLFSGATVRKWEPLLAKQHGVLMWSLMEEAGQRAWQLFRERWPEAKEVAVVCGRGNNAGDAYVLARNALAEGMAVRVLQIQPERLLKGDAKIAQQQFLDAGGRIEVAEACRLADATHIVDGLLGTGFEGELRPEFLEMINAINGSDAKVLALDLPSGLNGDNGYVAEAVVEADVTLTFVGVKQGLLTGMAVGCCGDIVLAPLAIGDAMATQVRCDAAKISYADYVHYLGPRKPDSHKGDHGRIAVIGGNHGMPGAVRLASEAALRSGAGLVSIISRYENLPLIQAGRPELMLWGSDIADMEVYQRVSWGQVVLCGPGLGSGDWAYHMWRVALNSERPLVMDADALNLLAKNPQKRDNWVLTPHPGEAARLLGVETVEVQRDRFKAVRELQDRYGGVVLLKGAGTLIYDGDSMLVAPVGNPGLATGGSGDVLSGIIASLLAQGLPLLDAAACGVCLHGEAADMAAEGGQRGMLASDLMPYVRQLVNPQE</sequence>
<feature type="binding site" evidence="18">
    <location>
        <position position="163"/>
    </location>
    <ligand>
        <name>(6S)-NADPHX</name>
        <dbReference type="ChEBI" id="CHEBI:64076"/>
    </ligand>
</feature>
<dbReference type="Gene3D" id="3.40.1190.20">
    <property type="match status" value="1"/>
</dbReference>
<evidence type="ECO:0000259" key="20">
    <source>
        <dbReference type="PROSITE" id="PS51383"/>
    </source>
</evidence>
<dbReference type="OrthoDB" id="9806925at2"/>
<dbReference type="InterPro" id="IPR029056">
    <property type="entry name" value="Ribokinase-like"/>
</dbReference>
<dbReference type="PANTHER" id="PTHR12592">
    <property type="entry name" value="ATP-DEPENDENT (S)-NAD(P)H-HYDRATE DEHYDRATASE FAMILY MEMBER"/>
    <property type="match status" value="1"/>
</dbReference>
<dbReference type="PROSITE" id="PS01050">
    <property type="entry name" value="YJEF_C_2"/>
    <property type="match status" value="1"/>
</dbReference>
<comment type="catalytic activity">
    <reaction evidence="1 18 19">
        <text>(6R)-NADHX = (6S)-NADHX</text>
        <dbReference type="Rhea" id="RHEA:32215"/>
        <dbReference type="ChEBI" id="CHEBI:64074"/>
        <dbReference type="ChEBI" id="CHEBI:64075"/>
        <dbReference type="EC" id="5.1.99.6"/>
    </reaction>
</comment>
<dbReference type="Proteomes" id="UP000305674">
    <property type="component" value="Unassembled WGS sequence"/>
</dbReference>
<dbReference type="PIRSF" id="PIRSF017184">
    <property type="entry name" value="Nnr"/>
    <property type="match status" value="1"/>
</dbReference>
<evidence type="ECO:0000259" key="21">
    <source>
        <dbReference type="PROSITE" id="PS51385"/>
    </source>
</evidence>
<evidence type="ECO:0000256" key="19">
    <source>
        <dbReference type="PIRNR" id="PIRNR017184"/>
    </source>
</evidence>